<proteinExistence type="predicted"/>
<dbReference type="AlphaFoldDB" id="M3ATJ8"/>
<reference evidence="2 3" key="1">
    <citation type="journal article" date="2012" name="PLoS Pathog.">
        <title>Diverse lifestyles and strategies of plant pathogenesis encoded in the genomes of eighteen Dothideomycetes fungi.</title>
        <authorList>
            <person name="Ohm R.A."/>
            <person name="Feau N."/>
            <person name="Henrissat B."/>
            <person name="Schoch C.L."/>
            <person name="Horwitz B.A."/>
            <person name="Barry K.W."/>
            <person name="Condon B.J."/>
            <person name="Copeland A.C."/>
            <person name="Dhillon B."/>
            <person name="Glaser F."/>
            <person name="Hesse C.N."/>
            <person name="Kosti I."/>
            <person name="LaButti K."/>
            <person name="Lindquist E.A."/>
            <person name="Lucas S."/>
            <person name="Salamov A.A."/>
            <person name="Bradshaw R.E."/>
            <person name="Ciuffetti L."/>
            <person name="Hamelin R.C."/>
            <person name="Kema G.H.J."/>
            <person name="Lawrence C."/>
            <person name="Scott J.A."/>
            <person name="Spatafora J.W."/>
            <person name="Turgeon B.G."/>
            <person name="de Wit P.J.G.M."/>
            <person name="Zhong S."/>
            <person name="Goodwin S.B."/>
            <person name="Grigoriev I.V."/>
        </authorList>
    </citation>
    <scope>NUCLEOTIDE SEQUENCE [LARGE SCALE GENOMIC DNA]</scope>
    <source>
        <strain evidence="2 3">CIRAD86</strain>
    </source>
</reference>
<evidence type="ECO:0000313" key="3">
    <source>
        <dbReference type="Proteomes" id="UP000016932"/>
    </source>
</evidence>
<feature type="compositionally biased region" description="Polar residues" evidence="1">
    <location>
        <begin position="125"/>
        <end position="136"/>
    </location>
</feature>
<gene>
    <name evidence="2" type="ORF">MYCFIDRAFT_212069</name>
</gene>
<dbReference type="GeneID" id="19337598"/>
<dbReference type="VEuPathDB" id="FungiDB:MYCFIDRAFT_212069"/>
<feature type="compositionally biased region" description="Basic and acidic residues" evidence="1">
    <location>
        <begin position="58"/>
        <end position="72"/>
    </location>
</feature>
<dbReference type="EMBL" id="KB446561">
    <property type="protein sequence ID" value="EME80483.1"/>
    <property type="molecule type" value="Genomic_DNA"/>
</dbReference>
<protein>
    <submittedName>
        <fullName evidence="2">Uncharacterized protein</fullName>
    </submittedName>
</protein>
<feature type="compositionally biased region" description="Acidic residues" evidence="1">
    <location>
        <begin position="81"/>
        <end position="103"/>
    </location>
</feature>
<dbReference type="OrthoDB" id="3649316at2759"/>
<keyword evidence="3" id="KW-1185">Reference proteome</keyword>
<dbReference type="Proteomes" id="UP000016932">
    <property type="component" value="Unassembled WGS sequence"/>
</dbReference>
<feature type="compositionally biased region" description="Basic and acidic residues" evidence="1">
    <location>
        <begin position="151"/>
        <end position="161"/>
    </location>
</feature>
<dbReference type="KEGG" id="pfj:MYCFIDRAFT_212069"/>
<dbReference type="RefSeq" id="XP_007929406.1">
    <property type="nucleotide sequence ID" value="XM_007931215.1"/>
</dbReference>
<dbReference type="HOGENOM" id="CLU_1315902_0_0_1"/>
<feature type="region of interest" description="Disordered" evidence="1">
    <location>
        <begin position="20"/>
        <end position="185"/>
    </location>
</feature>
<organism evidence="2 3">
    <name type="scientific">Pseudocercospora fijiensis (strain CIRAD86)</name>
    <name type="common">Black leaf streak disease fungus</name>
    <name type="synonym">Mycosphaerella fijiensis</name>
    <dbReference type="NCBI Taxonomy" id="383855"/>
    <lineage>
        <taxon>Eukaryota</taxon>
        <taxon>Fungi</taxon>
        <taxon>Dikarya</taxon>
        <taxon>Ascomycota</taxon>
        <taxon>Pezizomycotina</taxon>
        <taxon>Dothideomycetes</taxon>
        <taxon>Dothideomycetidae</taxon>
        <taxon>Mycosphaerellales</taxon>
        <taxon>Mycosphaerellaceae</taxon>
        <taxon>Pseudocercospora</taxon>
    </lineage>
</organism>
<evidence type="ECO:0000313" key="2">
    <source>
        <dbReference type="EMBL" id="EME80483.1"/>
    </source>
</evidence>
<accession>M3ATJ8</accession>
<evidence type="ECO:0000256" key="1">
    <source>
        <dbReference type="SAM" id="MobiDB-lite"/>
    </source>
</evidence>
<name>M3ATJ8_PSEFD</name>
<sequence length="209" mass="23230">MLNAVMREDHPEIERLKAQRNRLKRERNEFVGAATPSRHNPLAGHVQLPNNSEAADEEVVRHDDYSTGDEGKANSMSMWDTSEDEMEDDEDDSEGLSEEDVDFVDGPGKILKEEEDDEEVKEASKNSAEPSQQSAASVDHEPEANAGAKVVKQEEAEHDGIKNFAANFHPTPPRPRPVPETAEEARARLMKLACPYDDDDESSESSDSD</sequence>